<comment type="subcellular location">
    <subcellularLocation>
        <location evidence="1">Cell membrane</location>
        <topology evidence="1">Multi-pass membrane protein</topology>
    </subcellularLocation>
    <subcellularLocation>
        <location evidence="8">Membrane</location>
        <topology evidence="8">Multi-pass membrane protein</topology>
    </subcellularLocation>
</comment>
<dbReference type="GO" id="GO:0017038">
    <property type="term" value="P:protein import"/>
    <property type="evidence" value="ECO:0007669"/>
    <property type="project" value="TreeGrafter"/>
</dbReference>
<keyword evidence="6 9" id="KW-1133">Transmembrane helix</keyword>
<reference evidence="11" key="1">
    <citation type="journal article" date="2015" name="BMC Genomics">
        <title>Transcriptional response of Atlantic salmon families to Piscirickettsia salmonis infection highlights the relevance of the iron-deprivation defence system.</title>
        <authorList>
            <person name="Pulgar R."/>
            <person name="Hodar C."/>
            <person name="Travisany D."/>
            <person name="Zuniga A."/>
            <person name="Dominguez C."/>
            <person name="Maass A."/>
            <person name="Gonzalez M."/>
            <person name="Cambiazo V."/>
        </authorList>
    </citation>
    <scope>NUCLEOTIDE SEQUENCE</scope>
    <source>
        <strain evidence="11">LF-89</strain>
    </source>
</reference>
<evidence type="ECO:0000256" key="3">
    <source>
        <dbReference type="ARBA" id="ARBA00022475"/>
    </source>
</evidence>
<dbReference type="EMBL" id="KJ804211">
    <property type="protein sequence ID" value="AIE90153.1"/>
    <property type="molecule type" value="Genomic_DNA"/>
</dbReference>
<organism evidence="11">
    <name type="scientific">Piscirickettsia salmonis LF-89 = ATCC VR-1361</name>
    <dbReference type="NCBI Taxonomy" id="1227812"/>
    <lineage>
        <taxon>Bacteria</taxon>
        <taxon>Pseudomonadati</taxon>
        <taxon>Pseudomonadota</taxon>
        <taxon>Gammaproteobacteria</taxon>
        <taxon>Thiotrichales</taxon>
        <taxon>Piscirickettsiaceae</taxon>
        <taxon>Piscirickettsia</taxon>
    </lineage>
</organism>
<dbReference type="PANTHER" id="PTHR30625">
    <property type="entry name" value="PROTEIN TOLQ"/>
    <property type="match status" value="1"/>
</dbReference>
<comment type="similarity">
    <text evidence="8">Belongs to the exbB/tolQ family.</text>
</comment>
<evidence type="ECO:0000256" key="7">
    <source>
        <dbReference type="ARBA" id="ARBA00023136"/>
    </source>
</evidence>
<dbReference type="AlphaFoldDB" id="A0A075FGJ2"/>
<dbReference type="GO" id="GO:0005886">
    <property type="term" value="C:plasma membrane"/>
    <property type="evidence" value="ECO:0007669"/>
    <property type="project" value="UniProtKB-SubCell"/>
</dbReference>
<dbReference type="InterPro" id="IPR050790">
    <property type="entry name" value="ExbB/TolQ_transport"/>
</dbReference>
<evidence type="ECO:0000256" key="5">
    <source>
        <dbReference type="ARBA" id="ARBA00022927"/>
    </source>
</evidence>
<gene>
    <name evidence="11" type="primary">exbB1</name>
</gene>
<evidence type="ECO:0000313" key="11">
    <source>
        <dbReference type="EMBL" id="AIE90153.1"/>
    </source>
</evidence>
<dbReference type="PANTHER" id="PTHR30625:SF15">
    <property type="entry name" value="BIOPOLYMER TRANSPORT PROTEIN EXBB"/>
    <property type="match status" value="1"/>
</dbReference>
<feature type="transmembrane region" description="Helical" evidence="9">
    <location>
        <begin position="20"/>
        <end position="44"/>
    </location>
</feature>
<dbReference type="InterPro" id="IPR002898">
    <property type="entry name" value="MotA_ExbB_proton_chnl"/>
</dbReference>
<evidence type="ECO:0000256" key="1">
    <source>
        <dbReference type="ARBA" id="ARBA00004651"/>
    </source>
</evidence>
<keyword evidence="3" id="KW-1003">Cell membrane</keyword>
<evidence type="ECO:0000256" key="8">
    <source>
        <dbReference type="RuleBase" id="RU004057"/>
    </source>
</evidence>
<evidence type="ECO:0000256" key="4">
    <source>
        <dbReference type="ARBA" id="ARBA00022692"/>
    </source>
</evidence>
<keyword evidence="5 8" id="KW-0653">Protein transport</keyword>
<keyword evidence="2 8" id="KW-0813">Transport</keyword>
<keyword evidence="7 9" id="KW-0472">Membrane</keyword>
<protein>
    <submittedName>
        <fullName evidence="11">Biopolymer transport protein ExbB/TolQ/MotA</fullName>
    </submittedName>
</protein>
<dbReference type="Pfam" id="PF01618">
    <property type="entry name" value="MotA_ExbB"/>
    <property type="match status" value="1"/>
</dbReference>
<feature type="transmembrane region" description="Helical" evidence="9">
    <location>
        <begin position="170"/>
        <end position="194"/>
    </location>
</feature>
<feature type="domain" description="MotA/TolQ/ExbB proton channel" evidence="10">
    <location>
        <begin position="85"/>
        <end position="203"/>
    </location>
</feature>
<evidence type="ECO:0000259" key="10">
    <source>
        <dbReference type="Pfam" id="PF01618"/>
    </source>
</evidence>
<name>A0A075FGJ2_PISSA</name>
<evidence type="ECO:0000256" key="6">
    <source>
        <dbReference type="ARBA" id="ARBA00022989"/>
    </source>
</evidence>
<sequence>MGYFVIRGSPLDIFYSLVTLYQHVSSVGLLLIVMGAFTLAILLLKIFQFRRLGLSKVQFIDQALAHVKAGQYSQALQSLGTIKHPVAAVLQALIEKKFQHDESVQYVEAEVQRVGEARLSQLESYLRPIEVMSNLAPLVGLLGTVLGIIMVFSAVKSATYVDPGQLSNGISHALVTTALGLCVAIPAQIGFHYLDSCIEKVRLVMSDSVAQMINQPAKR</sequence>
<feature type="transmembrane region" description="Helical" evidence="9">
    <location>
        <begin position="135"/>
        <end position="155"/>
    </location>
</feature>
<keyword evidence="4 9" id="KW-0812">Transmembrane</keyword>
<evidence type="ECO:0000256" key="9">
    <source>
        <dbReference type="SAM" id="Phobius"/>
    </source>
</evidence>
<accession>A0A075FGJ2</accession>
<proteinExistence type="inferred from homology"/>
<evidence type="ECO:0000256" key="2">
    <source>
        <dbReference type="ARBA" id="ARBA00022448"/>
    </source>
</evidence>